<dbReference type="InterPro" id="IPR009100">
    <property type="entry name" value="AcylCoA_DH/oxidase_NM_dom_sf"/>
</dbReference>
<sequence>MSMDADLLAMLEDGVARFSRERYSRAQWKAYGAEPDAYRLPVWREMAELGWFSLVLPDEGNTHPLLANVLPLFKGAGAALWREPLLGVLAESASLLLDARHSGSDDGLLDAIVEGLARPAFADREANPASRDGLLSTVAAAEGGAYRLNGEKTCVPAALTSTGLIVSARIAGTDEPASFLLLRDEPGVTLRPYRTLDDRGAAAIRFEGARARLLVRGEAALRRARARGAALAAVETAGLLRSVVDATADHMRQRRQFGRTLSSFQVLQHRLVDMYLHYRESLALAHRVVEAVDRNEADLPRQLLMVRAQIAAAGRFVTQQAIQLHGGMGMTDELAVGDYYKRVLMLESLYGSADWALSRMAA</sequence>
<dbReference type="Gene3D" id="1.10.540.10">
    <property type="entry name" value="Acyl-CoA dehydrogenase/oxidase, N-terminal domain"/>
    <property type="match status" value="1"/>
</dbReference>
<comment type="similarity">
    <text evidence="2">Belongs to the acyl-CoA dehydrogenase family.</text>
</comment>
<dbReference type="STRING" id="489703.SAMN04488038_11645"/>
<protein>
    <submittedName>
        <fullName evidence="7">Acyl-CoA dehydrogenase</fullName>
    </submittedName>
</protein>
<evidence type="ECO:0000313" key="7">
    <source>
        <dbReference type="EMBL" id="SER11168.1"/>
    </source>
</evidence>
<dbReference type="CDD" id="cd00567">
    <property type="entry name" value="ACAD"/>
    <property type="match status" value="1"/>
</dbReference>
<dbReference type="EMBL" id="FOFS01000016">
    <property type="protein sequence ID" value="SER11168.1"/>
    <property type="molecule type" value="Genomic_DNA"/>
</dbReference>
<dbReference type="SUPFAM" id="SSF56645">
    <property type="entry name" value="Acyl-CoA dehydrogenase NM domain-like"/>
    <property type="match status" value="1"/>
</dbReference>
<evidence type="ECO:0000259" key="6">
    <source>
        <dbReference type="Pfam" id="PF00441"/>
    </source>
</evidence>
<dbReference type="Proteomes" id="UP000199233">
    <property type="component" value="Unassembled WGS sequence"/>
</dbReference>
<comment type="cofactor">
    <cofactor evidence="1">
        <name>FAD</name>
        <dbReference type="ChEBI" id="CHEBI:57692"/>
    </cofactor>
</comment>
<dbReference type="RefSeq" id="WP_093289174.1">
    <property type="nucleotide sequence ID" value="NZ_FOFS01000016.1"/>
</dbReference>
<dbReference type="Pfam" id="PF00441">
    <property type="entry name" value="Acyl-CoA_dh_1"/>
    <property type="match status" value="1"/>
</dbReference>
<dbReference type="GO" id="GO:0003995">
    <property type="term" value="F:acyl-CoA dehydrogenase activity"/>
    <property type="evidence" value="ECO:0007669"/>
    <property type="project" value="TreeGrafter"/>
</dbReference>
<dbReference type="PANTHER" id="PTHR43884">
    <property type="entry name" value="ACYL-COA DEHYDROGENASE"/>
    <property type="match status" value="1"/>
</dbReference>
<dbReference type="InterPro" id="IPR037069">
    <property type="entry name" value="AcylCoA_DH/ox_N_sf"/>
</dbReference>
<accession>A0A1H9LIG4</accession>
<evidence type="ECO:0000256" key="5">
    <source>
        <dbReference type="ARBA" id="ARBA00023002"/>
    </source>
</evidence>
<dbReference type="AlphaFoldDB" id="A0A1H9LIG4"/>
<organism evidence="7 8">
    <name type="scientific">Solimonas aquatica</name>
    <dbReference type="NCBI Taxonomy" id="489703"/>
    <lineage>
        <taxon>Bacteria</taxon>
        <taxon>Pseudomonadati</taxon>
        <taxon>Pseudomonadota</taxon>
        <taxon>Gammaproteobacteria</taxon>
        <taxon>Nevskiales</taxon>
        <taxon>Nevskiaceae</taxon>
        <taxon>Solimonas</taxon>
    </lineage>
</organism>
<keyword evidence="8" id="KW-1185">Reference proteome</keyword>
<dbReference type="InterPro" id="IPR009075">
    <property type="entry name" value="AcylCo_DH/oxidase_C"/>
</dbReference>
<gene>
    <name evidence="7" type="ORF">SAMN04488038_11645</name>
</gene>
<dbReference type="PANTHER" id="PTHR43884:SF20">
    <property type="entry name" value="ACYL-COA DEHYDROGENASE FADE28"/>
    <property type="match status" value="1"/>
</dbReference>
<dbReference type="OrthoDB" id="9769473at2"/>
<proteinExistence type="inferred from homology"/>
<keyword evidence="5" id="KW-0560">Oxidoreductase</keyword>
<dbReference type="InterPro" id="IPR036250">
    <property type="entry name" value="AcylCo_DH-like_C"/>
</dbReference>
<evidence type="ECO:0000256" key="4">
    <source>
        <dbReference type="ARBA" id="ARBA00022827"/>
    </source>
</evidence>
<keyword evidence="4" id="KW-0274">FAD</keyword>
<dbReference type="GO" id="GO:0050660">
    <property type="term" value="F:flavin adenine dinucleotide binding"/>
    <property type="evidence" value="ECO:0007669"/>
    <property type="project" value="InterPro"/>
</dbReference>
<dbReference type="Gene3D" id="2.40.110.10">
    <property type="entry name" value="Butyryl-CoA Dehydrogenase, subunit A, domain 2"/>
    <property type="match status" value="1"/>
</dbReference>
<dbReference type="Gene3D" id="1.20.140.10">
    <property type="entry name" value="Butyryl-CoA Dehydrogenase, subunit A, domain 3"/>
    <property type="match status" value="1"/>
</dbReference>
<evidence type="ECO:0000256" key="3">
    <source>
        <dbReference type="ARBA" id="ARBA00022630"/>
    </source>
</evidence>
<keyword evidence="3" id="KW-0285">Flavoprotein</keyword>
<reference evidence="7 8" key="1">
    <citation type="submission" date="2016-10" db="EMBL/GenBank/DDBJ databases">
        <authorList>
            <person name="de Groot N.N."/>
        </authorList>
    </citation>
    <scope>NUCLEOTIDE SEQUENCE [LARGE SCALE GENOMIC DNA]</scope>
    <source>
        <strain evidence="7 8">DSM 25927</strain>
    </source>
</reference>
<dbReference type="SUPFAM" id="SSF47203">
    <property type="entry name" value="Acyl-CoA dehydrogenase C-terminal domain-like"/>
    <property type="match status" value="1"/>
</dbReference>
<feature type="domain" description="Acyl-CoA dehydrogenase/oxidase C-terminal" evidence="6">
    <location>
        <begin position="228"/>
        <end position="361"/>
    </location>
</feature>
<dbReference type="InterPro" id="IPR046373">
    <property type="entry name" value="Acyl-CoA_Oxase/DH_mid-dom_sf"/>
</dbReference>
<name>A0A1H9LIG4_9GAMM</name>
<evidence type="ECO:0000313" key="8">
    <source>
        <dbReference type="Proteomes" id="UP000199233"/>
    </source>
</evidence>
<evidence type="ECO:0000256" key="2">
    <source>
        <dbReference type="ARBA" id="ARBA00009347"/>
    </source>
</evidence>
<evidence type="ECO:0000256" key="1">
    <source>
        <dbReference type="ARBA" id="ARBA00001974"/>
    </source>
</evidence>